<feature type="region of interest" description="Disordered" evidence="1">
    <location>
        <begin position="261"/>
        <end position="296"/>
    </location>
</feature>
<dbReference type="AlphaFoldDB" id="A0A914QFK4"/>
<dbReference type="Proteomes" id="UP000887578">
    <property type="component" value="Unplaced"/>
</dbReference>
<feature type="compositionally biased region" description="Basic and acidic residues" evidence="1">
    <location>
        <begin position="124"/>
        <end position="140"/>
    </location>
</feature>
<name>A0A914QFK4_9BILA</name>
<organism evidence="2 3">
    <name type="scientific">Panagrolaimus davidi</name>
    <dbReference type="NCBI Taxonomy" id="227884"/>
    <lineage>
        <taxon>Eukaryota</taxon>
        <taxon>Metazoa</taxon>
        <taxon>Ecdysozoa</taxon>
        <taxon>Nematoda</taxon>
        <taxon>Chromadorea</taxon>
        <taxon>Rhabditida</taxon>
        <taxon>Tylenchina</taxon>
        <taxon>Panagrolaimomorpha</taxon>
        <taxon>Panagrolaimoidea</taxon>
        <taxon>Panagrolaimidae</taxon>
        <taxon>Panagrolaimus</taxon>
    </lineage>
</organism>
<dbReference type="WBParaSite" id="PDA_v2.g30492.t1">
    <property type="protein sequence ID" value="PDA_v2.g30492.t1"/>
    <property type="gene ID" value="PDA_v2.g30492"/>
</dbReference>
<sequence>MLTEKGKNSSKECLLEIPFLAELSFISMETKEVLEKVHLPHFGHHKTHKHHQISNNSSQNTKTSSTKATFKSNFGTTKKLTTTTPSSPLKITTKPITTTTPSTAGNNNDLLDVGDGRIIGNGEENQKSRGNKFSERKNDNNNEEEENNGEGEEEEELGLMTEITTKNILEDEIVDTLEGSGSGNDEMPFSAANETSPENLSSFANSHILKFNNFPVILIKPVIIYRRKPKPKLICKEESEWAAANGKNENILANGTIFELTNSDSQDSSSESREQVRLRPRPRRSINQTPIDTSNTEPVIIIDESNDNDFEIIGDLTKAEKKILQRKLAATCNALSLD</sequence>
<accession>A0A914QFK4</accession>
<evidence type="ECO:0000313" key="2">
    <source>
        <dbReference type="Proteomes" id="UP000887578"/>
    </source>
</evidence>
<evidence type="ECO:0000256" key="1">
    <source>
        <dbReference type="SAM" id="MobiDB-lite"/>
    </source>
</evidence>
<feature type="compositionally biased region" description="Polar residues" evidence="1">
    <location>
        <begin position="285"/>
        <end position="296"/>
    </location>
</feature>
<reference evidence="3" key="1">
    <citation type="submission" date="2022-11" db="UniProtKB">
        <authorList>
            <consortium name="WormBaseParasite"/>
        </authorList>
    </citation>
    <scope>IDENTIFICATION</scope>
</reference>
<evidence type="ECO:0000313" key="3">
    <source>
        <dbReference type="WBParaSite" id="PDA_v2.g30492.t1"/>
    </source>
</evidence>
<proteinExistence type="predicted"/>
<feature type="compositionally biased region" description="Low complexity" evidence="1">
    <location>
        <begin position="54"/>
        <end position="101"/>
    </location>
</feature>
<feature type="region of interest" description="Disordered" evidence="1">
    <location>
        <begin position="177"/>
        <end position="196"/>
    </location>
</feature>
<keyword evidence="2" id="KW-1185">Reference proteome</keyword>
<feature type="compositionally biased region" description="Acidic residues" evidence="1">
    <location>
        <begin position="141"/>
        <end position="157"/>
    </location>
</feature>
<protein>
    <submittedName>
        <fullName evidence="3">Uncharacterized protein</fullName>
    </submittedName>
</protein>
<feature type="region of interest" description="Disordered" evidence="1">
    <location>
        <begin position="44"/>
        <end position="158"/>
    </location>
</feature>